<dbReference type="Gene3D" id="3.30.390.30">
    <property type="match status" value="1"/>
</dbReference>
<evidence type="ECO:0000259" key="7">
    <source>
        <dbReference type="Pfam" id="PF07992"/>
    </source>
</evidence>
<dbReference type="OrthoDB" id="9800167at2"/>
<dbReference type="AlphaFoldDB" id="A0A4R8SHG2"/>
<dbReference type="GO" id="GO:0050660">
    <property type="term" value="F:flavin adenine dinucleotide binding"/>
    <property type="evidence" value="ECO:0007669"/>
    <property type="project" value="TreeGrafter"/>
</dbReference>
<evidence type="ECO:0000256" key="4">
    <source>
        <dbReference type="ARBA" id="ARBA00023027"/>
    </source>
</evidence>
<evidence type="ECO:0000313" key="8">
    <source>
        <dbReference type="EMBL" id="TDZ96393.1"/>
    </source>
</evidence>
<feature type="binding site" evidence="5">
    <location>
        <position position="269"/>
    </location>
    <ligand>
        <name>NAD(+)</name>
        <dbReference type="ChEBI" id="CHEBI:57540"/>
    </ligand>
</feature>
<keyword evidence="4 5" id="KW-0520">NAD</keyword>
<dbReference type="InterPro" id="IPR050151">
    <property type="entry name" value="Class-I_Pyr_Nuc-Dis_Oxidored"/>
</dbReference>
<keyword evidence="5" id="KW-0547">Nucleotide-binding</keyword>
<dbReference type="PANTHER" id="PTHR22912:SF217">
    <property type="entry name" value="DIHYDROLIPOYL DEHYDROGENASE"/>
    <property type="match status" value="1"/>
</dbReference>
<dbReference type="InterPro" id="IPR001100">
    <property type="entry name" value="Pyr_nuc-diS_OxRdtase"/>
</dbReference>
<dbReference type="EMBL" id="PECM01000008">
    <property type="protein sequence ID" value="TEA05488.1"/>
    <property type="molecule type" value="Genomic_DNA"/>
</dbReference>
<dbReference type="Proteomes" id="UP000295685">
    <property type="component" value="Unassembled WGS sequence"/>
</dbReference>
<dbReference type="EC" id="1.8.1.4" evidence="8"/>
<dbReference type="Gene3D" id="3.50.50.60">
    <property type="entry name" value="FAD/NAD(P)-binding domain"/>
    <property type="match status" value="2"/>
</dbReference>
<reference evidence="10 11" key="1">
    <citation type="journal article" date="2019" name="Sci. Rep.">
        <title>Extended insight into the Mycobacterium chelonae-abscessus complex through whole genome sequencing of Mycobacterium salmoniphilum outbreak and Mycobacterium salmoniphilum-like strains.</title>
        <authorList>
            <person name="Behra P.R.K."/>
            <person name="Das S."/>
            <person name="Pettersson B.M.F."/>
            <person name="Shirreff L."/>
            <person name="DuCote T."/>
            <person name="Jacobsson K.G."/>
            <person name="Ennis D.G."/>
            <person name="Kirsebom L.A."/>
        </authorList>
    </citation>
    <scope>NUCLEOTIDE SEQUENCE [LARGE SCALE GENOMIC DNA]</scope>
    <source>
        <strain evidence="9 10">CCUG 60883</strain>
        <strain evidence="8 11">CCUG 60885</strain>
    </source>
</reference>
<dbReference type="PIRSF" id="PIRSF000350">
    <property type="entry name" value="Mercury_reductase_MerA"/>
    <property type="match status" value="1"/>
</dbReference>
<evidence type="ECO:0000313" key="11">
    <source>
        <dbReference type="Proteomes" id="UP000295685"/>
    </source>
</evidence>
<comment type="caution">
    <text evidence="8">The sequence shown here is derived from an EMBL/GenBank/DDBJ whole genome shotgun (WGS) entry which is preliminary data.</text>
</comment>
<keyword evidence="8" id="KW-0560">Oxidoreductase</keyword>
<organism evidence="8 11">
    <name type="scientific">Mycobacteroides salmoniphilum</name>
    <dbReference type="NCBI Taxonomy" id="404941"/>
    <lineage>
        <taxon>Bacteria</taxon>
        <taxon>Bacillati</taxon>
        <taxon>Actinomycetota</taxon>
        <taxon>Actinomycetes</taxon>
        <taxon>Mycobacteriales</taxon>
        <taxon>Mycobacteriaceae</taxon>
        <taxon>Mycobacteroides</taxon>
    </lineage>
</organism>
<dbReference type="InterPro" id="IPR036188">
    <property type="entry name" value="FAD/NAD-bd_sf"/>
</dbReference>
<name>A0A4R8SHG2_9MYCO</name>
<dbReference type="Pfam" id="PF02852">
    <property type="entry name" value="Pyr_redox_dim"/>
    <property type="match status" value="1"/>
</dbReference>
<feature type="binding site" evidence="5">
    <location>
        <position position="116"/>
    </location>
    <ligand>
        <name>FAD</name>
        <dbReference type="ChEBI" id="CHEBI:57692"/>
    </ligand>
</feature>
<dbReference type="SUPFAM" id="SSF51905">
    <property type="entry name" value="FAD/NAD(P)-binding domain"/>
    <property type="match status" value="1"/>
</dbReference>
<proteinExistence type="inferred from homology"/>
<dbReference type="GO" id="GO:0006103">
    <property type="term" value="P:2-oxoglutarate metabolic process"/>
    <property type="evidence" value="ECO:0007669"/>
    <property type="project" value="TreeGrafter"/>
</dbReference>
<evidence type="ECO:0000256" key="5">
    <source>
        <dbReference type="PIRSR" id="PIRSR000350-3"/>
    </source>
</evidence>
<comment type="cofactor">
    <cofactor evidence="5">
        <name>FAD</name>
        <dbReference type="ChEBI" id="CHEBI:57692"/>
    </cofactor>
    <text evidence="5">Binds 1 FAD per subunit.</text>
</comment>
<dbReference type="PANTHER" id="PTHR22912">
    <property type="entry name" value="DISULFIDE OXIDOREDUCTASE"/>
    <property type="match status" value="1"/>
</dbReference>
<dbReference type="GO" id="GO:0004148">
    <property type="term" value="F:dihydrolipoyl dehydrogenase (NADH) activity"/>
    <property type="evidence" value="ECO:0007669"/>
    <property type="project" value="UniProtKB-EC"/>
</dbReference>
<feature type="domain" description="Pyridine nucleotide-disulphide oxidoreductase dimerisation" evidence="6">
    <location>
        <begin position="345"/>
        <end position="450"/>
    </location>
</feature>
<dbReference type="Proteomes" id="UP000294844">
    <property type="component" value="Unassembled WGS sequence"/>
</dbReference>
<protein>
    <submittedName>
        <fullName evidence="8">Dihydrolipoyl dehydrogenase</fullName>
        <ecNumber evidence="8">1.8.1.4</ecNumber>
    </submittedName>
</protein>
<evidence type="ECO:0000256" key="1">
    <source>
        <dbReference type="ARBA" id="ARBA00007532"/>
    </source>
</evidence>
<keyword evidence="3 5" id="KW-0274">FAD</keyword>
<dbReference type="PRINTS" id="PR00411">
    <property type="entry name" value="PNDRDTASEI"/>
</dbReference>
<keyword evidence="10" id="KW-1185">Reference proteome</keyword>
<evidence type="ECO:0000256" key="3">
    <source>
        <dbReference type="ARBA" id="ARBA00022827"/>
    </source>
</evidence>
<dbReference type="InterPro" id="IPR023753">
    <property type="entry name" value="FAD/NAD-binding_dom"/>
</dbReference>
<evidence type="ECO:0000313" key="10">
    <source>
        <dbReference type="Proteomes" id="UP000294844"/>
    </source>
</evidence>
<feature type="domain" description="FAD/NAD(P)-binding" evidence="7">
    <location>
        <begin position="6"/>
        <end position="325"/>
    </location>
</feature>
<evidence type="ECO:0000259" key="6">
    <source>
        <dbReference type="Pfam" id="PF02852"/>
    </source>
</evidence>
<dbReference type="SUPFAM" id="SSF55424">
    <property type="entry name" value="FAD/NAD-linked reductases, dimerisation (C-terminal) domain"/>
    <property type="match status" value="1"/>
</dbReference>
<feature type="binding site" evidence="5">
    <location>
        <position position="201"/>
    </location>
    <ligand>
        <name>NAD(+)</name>
        <dbReference type="ChEBI" id="CHEBI:57540"/>
    </ligand>
</feature>
<dbReference type="InterPro" id="IPR016156">
    <property type="entry name" value="FAD/NAD-linked_Rdtase_dimer_sf"/>
</dbReference>
<keyword evidence="2" id="KW-0285">Flavoprotein</keyword>
<sequence length="473" mass="49762">MSPSTDVVIIGAGPAGVLAAAQTAQLGARTTLLARDSIGGMAANDGPVPVRTLAHTARLMRDARQLGQYGVLIEEPVLDYRQLLRRVSAVTSDVREHSTLRPFFESQGGTVHEGAGTVRFEDPHTVSTESGLRLQADKFIICTGGVSRKLPIPGFEYTSTHSDAWTLTDVPESMIVVGGGATGLQVASIFNTFGTRVELFEAGPRILPGEDADTAAAVSASFQAAGVRVREDFGSIDSFAKTPAGVRMAFSSNGRQQTVEAAMAVVAAGWVADTHALNLPAAAIEITERGFLKVNAYLQTTAPHIFAAGDVTGHVMLASEGMREGFVAANNAVRGLSATVTEHLVPAGSFTDPEYASVGLSEKNARKNHDVVTTTSHFRTSARAIIDGQTTGFCKLIIDRASAAVLGCHVVGEKAVDIVQVASIALAAGTRRVDDLARANISFPTYAEILIYTAVKAAKELDLDVGWRGNYTA</sequence>
<dbReference type="Pfam" id="PF07992">
    <property type="entry name" value="Pyr_redox_2"/>
    <property type="match status" value="1"/>
</dbReference>
<evidence type="ECO:0000313" key="9">
    <source>
        <dbReference type="EMBL" id="TEA05488.1"/>
    </source>
</evidence>
<comment type="similarity">
    <text evidence="1">Belongs to the class-I pyridine nucleotide-disulfide oxidoreductase family.</text>
</comment>
<evidence type="ECO:0000256" key="2">
    <source>
        <dbReference type="ARBA" id="ARBA00022630"/>
    </source>
</evidence>
<feature type="binding site" evidence="5">
    <location>
        <position position="310"/>
    </location>
    <ligand>
        <name>FAD</name>
        <dbReference type="ChEBI" id="CHEBI:57692"/>
    </ligand>
</feature>
<dbReference type="InterPro" id="IPR004099">
    <property type="entry name" value="Pyr_nucl-diS_OxRdtase_dimer"/>
</dbReference>
<gene>
    <name evidence="8" type="primary">lpd_1</name>
    <name evidence="9" type="ORF">CCUG60883_02794</name>
    <name evidence="8" type="ORF">CCUG60885_02537</name>
</gene>
<accession>A0A4R8SHG2</accession>
<dbReference type="EMBL" id="PECK01000003">
    <property type="protein sequence ID" value="TDZ96393.1"/>
    <property type="molecule type" value="Genomic_DNA"/>
</dbReference>
<dbReference type="PRINTS" id="PR00368">
    <property type="entry name" value="FADPNR"/>
</dbReference>